<evidence type="ECO:0000259" key="3">
    <source>
        <dbReference type="Pfam" id="PF00561"/>
    </source>
</evidence>
<proteinExistence type="inferred from homology"/>
<dbReference type="EMBL" id="CAWUHD010000040">
    <property type="protein sequence ID" value="CAK7221502.1"/>
    <property type="molecule type" value="Genomic_DNA"/>
</dbReference>
<comment type="similarity">
    <text evidence="1">Belongs to the peptidase S33 family.</text>
</comment>
<keyword evidence="5" id="KW-1185">Reference proteome</keyword>
<keyword evidence="2" id="KW-0378">Hydrolase</keyword>
<evidence type="ECO:0000313" key="4">
    <source>
        <dbReference type="EMBL" id="CAK7221502.1"/>
    </source>
</evidence>
<dbReference type="Pfam" id="PF00561">
    <property type="entry name" value="Abhydrolase_1"/>
    <property type="match status" value="1"/>
</dbReference>
<comment type="caution">
    <text evidence="4">The sequence shown here is derived from an EMBL/GenBank/DDBJ whole genome shotgun (WGS) entry which is preliminary data.</text>
</comment>
<protein>
    <recommendedName>
        <fullName evidence="3">AB hydrolase-1 domain-containing protein</fullName>
    </recommendedName>
</protein>
<dbReference type="InterPro" id="IPR029058">
    <property type="entry name" value="AB_hydrolase_fold"/>
</dbReference>
<dbReference type="InterPro" id="IPR000073">
    <property type="entry name" value="AB_hydrolase_1"/>
</dbReference>
<accession>A0ABP0BP79</accession>
<dbReference type="PANTHER" id="PTHR43248">
    <property type="entry name" value="2-SUCCINYL-6-HYDROXY-2,4-CYCLOHEXADIENE-1-CARBOXYLATE SYNTHASE"/>
    <property type="match status" value="1"/>
</dbReference>
<sequence length="538" mass="60519">MSAESSIAEILTNAPEDIETAKRLVSKADLVSATVYRKGEYNINEIQYAVFIKHDDSNPKILITVRVVMPHDDKRDLTSKDVVLDKKKPIAVYLVGGPGSDNPPTSHKALNDFYLGKGFQILYMDYRGTGSSNLLMGDNVADKPILEGLDSSGQAKMLSLFRQDNIVRDLEAVRTSLVKDSKITSAKKWTLIGQSYGGWVSFTYLSFYPQALNMVIVTGGIPPVGQSAETVYKHTYKTVINACDTFYNKYKHHEDSVRIILEFIGNQRTKNGQMGIDMESGGILTPERFLCLGRTLGTSDGDEKVNEDLNKCIKNIKEKGNLDDSLKEIERWLRFEERPLYAILQESIYTEPGLPAAWAAEKVGRTLDEYWWLEDGAFNKVFNPAESEDELFRKEHFDGKRIYMSAEHVYRFHFEQYKALRPLKGAAEILANKTDWPPLFDTEQLSKNTVPISSLCYDRDMFIDWTLSQNTVKKIPAETIVSAHSNDLMHTAVKDKPDLVLGLVWNGLIGAVEATARVEAATRVGPQPKAEDLIDLLQ</sequence>
<dbReference type="PRINTS" id="PR00793">
    <property type="entry name" value="PROAMNOPTASE"/>
</dbReference>
<name>A0ABP0BP79_9PEZI</name>
<dbReference type="SUPFAM" id="SSF53474">
    <property type="entry name" value="alpha/beta-Hydrolases"/>
    <property type="match status" value="1"/>
</dbReference>
<dbReference type="InterPro" id="IPR051601">
    <property type="entry name" value="Serine_prot/Carboxylest_S33"/>
</dbReference>
<dbReference type="InterPro" id="IPR002410">
    <property type="entry name" value="Peptidase_S33"/>
</dbReference>
<gene>
    <name evidence="4" type="ORF">SEUCBS140593_004591</name>
</gene>
<reference evidence="4 5" key="1">
    <citation type="submission" date="2024-01" db="EMBL/GenBank/DDBJ databases">
        <authorList>
            <person name="Allen C."/>
            <person name="Tagirdzhanova G."/>
        </authorList>
    </citation>
    <scope>NUCLEOTIDE SEQUENCE [LARGE SCALE GENOMIC DNA]</scope>
</reference>
<organism evidence="4 5">
    <name type="scientific">Sporothrix eucalyptigena</name>
    <dbReference type="NCBI Taxonomy" id="1812306"/>
    <lineage>
        <taxon>Eukaryota</taxon>
        <taxon>Fungi</taxon>
        <taxon>Dikarya</taxon>
        <taxon>Ascomycota</taxon>
        <taxon>Pezizomycotina</taxon>
        <taxon>Sordariomycetes</taxon>
        <taxon>Sordariomycetidae</taxon>
        <taxon>Ophiostomatales</taxon>
        <taxon>Ophiostomataceae</taxon>
        <taxon>Sporothrix</taxon>
    </lineage>
</organism>
<dbReference type="Gene3D" id="3.40.50.1820">
    <property type="entry name" value="alpha/beta hydrolase"/>
    <property type="match status" value="1"/>
</dbReference>
<dbReference type="Proteomes" id="UP001642482">
    <property type="component" value="Unassembled WGS sequence"/>
</dbReference>
<feature type="domain" description="AB hydrolase-1" evidence="3">
    <location>
        <begin position="96"/>
        <end position="224"/>
    </location>
</feature>
<evidence type="ECO:0000313" key="5">
    <source>
        <dbReference type="Proteomes" id="UP001642482"/>
    </source>
</evidence>
<dbReference type="PANTHER" id="PTHR43248:SF2">
    <property type="entry name" value="PROLYL AMINOPEPTIDASE"/>
    <property type="match status" value="1"/>
</dbReference>
<evidence type="ECO:0000256" key="2">
    <source>
        <dbReference type="ARBA" id="ARBA00022801"/>
    </source>
</evidence>
<evidence type="ECO:0000256" key="1">
    <source>
        <dbReference type="ARBA" id="ARBA00010088"/>
    </source>
</evidence>